<name>X1B065_9ZZZZ</name>
<reference evidence="1" key="1">
    <citation type="journal article" date="2014" name="Front. Microbiol.">
        <title>High frequency of phylogenetically diverse reductive dehalogenase-homologous genes in deep subseafloor sedimentary metagenomes.</title>
        <authorList>
            <person name="Kawai M."/>
            <person name="Futagami T."/>
            <person name="Toyoda A."/>
            <person name="Takaki Y."/>
            <person name="Nishi S."/>
            <person name="Hori S."/>
            <person name="Arai W."/>
            <person name="Tsubouchi T."/>
            <person name="Morono Y."/>
            <person name="Uchiyama I."/>
            <person name="Ito T."/>
            <person name="Fujiyama A."/>
            <person name="Inagaki F."/>
            <person name="Takami H."/>
        </authorList>
    </citation>
    <scope>NUCLEOTIDE SEQUENCE</scope>
    <source>
        <strain evidence="1">Expedition CK06-06</strain>
    </source>
</reference>
<gene>
    <name evidence="1" type="ORF">S01H4_32542</name>
</gene>
<dbReference type="EMBL" id="BART01017027">
    <property type="protein sequence ID" value="GAG74772.1"/>
    <property type="molecule type" value="Genomic_DNA"/>
</dbReference>
<comment type="caution">
    <text evidence="1">The sequence shown here is derived from an EMBL/GenBank/DDBJ whole genome shotgun (WGS) entry which is preliminary data.</text>
</comment>
<accession>X1B065</accession>
<sequence>MKLDINVNVTITDRVVQSIVWITALVSHLNNINYTASEAIRNANSCLAMYRSNCDV</sequence>
<proteinExistence type="predicted"/>
<protein>
    <submittedName>
        <fullName evidence="1">Uncharacterized protein</fullName>
    </submittedName>
</protein>
<organism evidence="1">
    <name type="scientific">marine sediment metagenome</name>
    <dbReference type="NCBI Taxonomy" id="412755"/>
    <lineage>
        <taxon>unclassified sequences</taxon>
        <taxon>metagenomes</taxon>
        <taxon>ecological metagenomes</taxon>
    </lineage>
</organism>
<dbReference type="AlphaFoldDB" id="X1B065"/>
<evidence type="ECO:0000313" key="1">
    <source>
        <dbReference type="EMBL" id="GAG74772.1"/>
    </source>
</evidence>